<dbReference type="InterPro" id="IPR000210">
    <property type="entry name" value="BTB/POZ_dom"/>
</dbReference>
<feature type="domain" description="Ubiquitin-like" evidence="5">
    <location>
        <begin position="48"/>
        <end position="123"/>
    </location>
</feature>
<evidence type="ECO:0000259" key="6">
    <source>
        <dbReference type="PROSITE" id="PS50097"/>
    </source>
</evidence>
<evidence type="ECO:0000259" key="5">
    <source>
        <dbReference type="PROSITE" id="PS50053"/>
    </source>
</evidence>
<dbReference type="Gene3D" id="3.30.710.10">
    <property type="entry name" value="Potassium Channel Kv1.1, Chain A"/>
    <property type="match status" value="2"/>
</dbReference>
<organism evidence="7 8">
    <name type="scientific">Acanthamoeba castellanii (strain ATCC 30010 / Neff)</name>
    <dbReference type="NCBI Taxonomy" id="1257118"/>
    <lineage>
        <taxon>Eukaryota</taxon>
        <taxon>Amoebozoa</taxon>
        <taxon>Discosea</taxon>
        <taxon>Longamoebia</taxon>
        <taxon>Centramoebida</taxon>
        <taxon>Acanthamoebidae</taxon>
        <taxon>Acanthamoeba</taxon>
    </lineage>
</organism>
<keyword evidence="2" id="KW-0539">Nucleus</keyword>
<feature type="domain" description="BTB" evidence="6">
    <location>
        <begin position="474"/>
        <end position="555"/>
    </location>
</feature>
<keyword evidence="4" id="KW-0812">Transmembrane</keyword>
<keyword evidence="4" id="KW-1133">Transmembrane helix</keyword>
<sequence length="783" mass="87708">MEKEQRTEWLPSTMRRYWSERKARGYARGGVDDDGAGRRFTGPQVGVWQVFVRTLQGQLLTIRAGPNDTVEALKFKVWALEGIPADQQRMIFAGKRLEDGRTCADYGMSDQCTLHLVLRLRGGGPGQESEEEQRRSQLWPAPDGAEPTTTNPQPNSFGSMAAEAQARKVRVPRALGLARDRGDSMYAGRTFMFDIKFGVLDEVDWHRLKGRPSATLELQLRSGTVNLKTLTITTRDMTIGELKDTISARDHIERGAIELHDYGQAGLWEDDKKLSDVPIVLEELFARRPNSWDFDEWVNQSACCQCQTDPSEFTLRTLHPANHTPDPTSAEGIELPKSRLINHLSRLVNDLDALPDVVFVLNNGEDKVYAHKSILVGRSPVFRAMFSGHDPSTTGLTQVPIDLPEHATAATFASFVRAVYTLAYDEPTASPDIAHEGVVSLAQEFGVAVPTDPAARQSELEVAQLKLMTDDQFKDVTLVVGGDKLRAHKYLLMARSKYLHTMFTRFILCIAMNGNDSGMKEGREGVAEVELHDIAFPVLQHILEFIYTDKINELPENLAELLMAADLFQLARLNRFDAEPLRQAALHFIMRHWTDVAATLDVAAEPGSSAIAELRQLRAAIFAHVLNCCVFFAGGLVYAVALWCLDFSRYPDSPMHLVFAIGSPMLMVIGAVGLVGYFRRSLPCALVYITGIYAFFLGSCFVLSFELAQAVQRSDRTVVAVFISLLSFLFAFTMPRCYKAERDFVGELLEERRQVQAHHEDVALLQSAKYRRRRMSHFFNNSL</sequence>
<dbReference type="GeneID" id="14911571"/>
<proteinExistence type="predicted"/>
<dbReference type="GO" id="GO:0005634">
    <property type="term" value="C:nucleus"/>
    <property type="evidence" value="ECO:0007669"/>
    <property type="project" value="UniProtKB-SubCell"/>
</dbReference>
<dbReference type="AlphaFoldDB" id="L8GG51"/>
<accession>L8GG51</accession>
<dbReference type="SMART" id="SM00213">
    <property type="entry name" value="UBQ"/>
    <property type="match status" value="1"/>
</dbReference>
<dbReference type="SUPFAM" id="SSF54236">
    <property type="entry name" value="Ubiquitin-like"/>
    <property type="match status" value="1"/>
</dbReference>
<dbReference type="Gene3D" id="3.10.20.90">
    <property type="entry name" value="Phosphatidylinositol 3-kinase Catalytic Subunit, Chain A, domain 1"/>
    <property type="match status" value="1"/>
</dbReference>
<dbReference type="SMART" id="SM00225">
    <property type="entry name" value="BTB"/>
    <property type="match status" value="2"/>
</dbReference>
<evidence type="ECO:0000256" key="4">
    <source>
        <dbReference type="SAM" id="Phobius"/>
    </source>
</evidence>
<feature type="compositionally biased region" description="Polar residues" evidence="3">
    <location>
        <begin position="147"/>
        <end position="158"/>
    </location>
</feature>
<dbReference type="InterPro" id="IPR000626">
    <property type="entry name" value="Ubiquitin-like_dom"/>
</dbReference>
<reference evidence="7 8" key="1">
    <citation type="journal article" date="2013" name="Genome Biol.">
        <title>Genome of Acanthamoeba castellanii highlights extensive lateral gene transfer and early evolution of tyrosine kinase signaling.</title>
        <authorList>
            <person name="Clarke M."/>
            <person name="Lohan A.J."/>
            <person name="Liu B."/>
            <person name="Lagkouvardos I."/>
            <person name="Roy S."/>
            <person name="Zafar N."/>
            <person name="Bertelli C."/>
            <person name="Schilde C."/>
            <person name="Kianianmomeni A."/>
            <person name="Burglin T.R."/>
            <person name="Frech C."/>
            <person name="Turcotte B."/>
            <person name="Kopec K.O."/>
            <person name="Synnott J.M."/>
            <person name="Choo C."/>
            <person name="Paponov I."/>
            <person name="Finkler A."/>
            <person name="Soon Heng Tan C."/>
            <person name="Hutchins A.P."/>
            <person name="Weinmeier T."/>
            <person name="Rattei T."/>
            <person name="Chu J.S."/>
            <person name="Gimenez G."/>
            <person name="Irimia M."/>
            <person name="Rigden D.J."/>
            <person name="Fitzpatrick D.A."/>
            <person name="Lorenzo-Morales J."/>
            <person name="Bateman A."/>
            <person name="Chiu C.H."/>
            <person name="Tang P."/>
            <person name="Hegemann P."/>
            <person name="Fromm H."/>
            <person name="Raoult D."/>
            <person name="Greub G."/>
            <person name="Miranda-Saavedra D."/>
            <person name="Chen N."/>
            <person name="Nash P."/>
            <person name="Ginger M.L."/>
            <person name="Horn M."/>
            <person name="Schaap P."/>
            <person name="Caler L."/>
            <person name="Loftus B."/>
        </authorList>
    </citation>
    <scope>NUCLEOTIDE SEQUENCE [LARGE SCALE GENOMIC DNA]</scope>
    <source>
        <strain evidence="7 8">Neff</strain>
    </source>
</reference>
<dbReference type="PROSITE" id="PS50053">
    <property type="entry name" value="UBIQUITIN_2"/>
    <property type="match status" value="1"/>
</dbReference>
<evidence type="ECO:0000256" key="1">
    <source>
        <dbReference type="ARBA" id="ARBA00004123"/>
    </source>
</evidence>
<dbReference type="VEuPathDB" id="AmoebaDB:ACA1_387600"/>
<dbReference type="PROSITE" id="PS00299">
    <property type="entry name" value="UBIQUITIN_1"/>
    <property type="match status" value="1"/>
</dbReference>
<dbReference type="OrthoDB" id="428577at2759"/>
<protein>
    <submittedName>
        <fullName evidence="7">Ubiquitin domain containing protein</fullName>
    </submittedName>
</protein>
<feature type="transmembrane region" description="Helical" evidence="4">
    <location>
        <begin position="717"/>
        <end position="734"/>
    </location>
</feature>
<dbReference type="KEGG" id="acan:ACA1_387600"/>
<dbReference type="CDD" id="cd18186">
    <property type="entry name" value="BTB_POZ_ZBTB_KLHL-like"/>
    <property type="match status" value="2"/>
</dbReference>
<dbReference type="Pfam" id="PF00651">
    <property type="entry name" value="BTB"/>
    <property type="match status" value="2"/>
</dbReference>
<dbReference type="Pfam" id="PF00240">
    <property type="entry name" value="ubiquitin"/>
    <property type="match status" value="1"/>
</dbReference>
<evidence type="ECO:0000256" key="3">
    <source>
        <dbReference type="SAM" id="MobiDB-lite"/>
    </source>
</evidence>
<evidence type="ECO:0000313" key="7">
    <source>
        <dbReference type="EMBL" id="ELR11141.1"/>
    </source>
</evidence>
<gene>
    <name evidence="7" type="ORF">ACA1_387600</name>
</gene>
<evidence type="ECO:0000256" key="2">
    <source>
        <dbReference type="ARBA" id="ARBA00023242"/>
    </source>
</evidence>
<feature type="transmembrane region" description="Helical" evidence="4">
    <location>
        <begin position="657"/>
        <end position="679"/>
    </location>
</feature>
<dbReference type="InterPro" id="IPR019954">
    <property type="entry name" value="Ubiquitin_CS"/>
</dbReference>
<dbReference type="InterPro" id="IPR029071">
    <property type="entry name" value="Ubiquitin-like_domsf"/>
</dbReference>
<dbReference type="STRING" id="1257118.L8GG51"/>
<dbReference type="InterPro" id="IPR019956">
    <property type="entry name" value="Ubiquitin_dom"/>
</dbReference>
<feature type="transmembrane region" description="Helical" evidence="4">
    <location>
        <begin position="621"/>
        <end position="645"/>
    </location>
</feature>
<dbReference type="EMBL" id="KB008156">
    <property type="protein sequence ID" value="ELR11141.1"/>
    <property type="molecule type" value="Genomic_DNA"/>
</dbReference>
<feature type="domain" description="BTB" evidence="6">
    <location>
        <begin position="355"/>
        <end position="428"/>
    </location>
</feature>
<dbReference type="RefSeq" id="XP_004333154.1">
    <property type="nucleotide sequence ID" value="XM_004333106.1"/>
</dbReference>
<name>L8GG51_ACACF</name>
<feature type="transmembrane region" description="Helical" evidence="4">
    <location>
        <begin position="685"/>
        <end position="705"/>
    </location>
</feature>
<dbReference type="SUPFAM" id="SSF54695">
    <property type="entry name" value="POZ domain"/>
    <property type="match status" value="2"/>
</dbReference>
<dbReference type="Proteomes" id="UP000011083">
    <property type="component" value="Unassembled WGS sequence"/>
</dbReference>
<keyword evidence="8" id="KW-1185">Reference proteome</keyword>
<dbReference type="PANTHER" id="PTHR24413">
    <property type="entry name" value="SPECKLE-TYPE POZ PROTEIN"/>
    <property type="match status" value="1"/>
</dbReference>
<keyword evidence="4" id="KW-0472">Membrane</keyword>
<dbReference type="PROSITE" id="PS50097">
    <property type="entry name" value="BTB"/>
    <property type="match status" value="2"/>
</dbReference>
<dbReference type="InterPro" id="IPR011333">
    <property type="entry name" value="SKP1/BTB/POZ_sf"/>
</dbReference>
<evidence type="ECO:0000313" key="8">
    <source>
        <dbReference type="Proteomes" id="UP000011083"/>
    </source>
</evidence>
<comment type="subcellular location">
    <subcellularLocation>
        <location evidence="1">Nucleus</location>
    </subcellularLocation>
</comment>
<feature type="region of interest" description="Disordered" evidence="3">
    <location>
        <begin position="123"/>
        <end position="158"/>
    </location>
</feature>
<dbReference type="PRINTS" id="PR00348">
    <property type="entry name" value="UBIQUITIN"/>
</dbReference>